<dbReference type="InterPro" id="IPR002104">
    <property type="entry name" value="Integrase_catalytic"/>
</dbReference>
<dbReference type="InterPro" id="IPR011010">
    <property type="entry name" value="DNA_brk_join_enz"/>
</dbReference>
<dbReference type="InterPro" id="IPR013762">
    <property type="entry name" value="Integrase-like_cat_sf"/>
</dbReference>
<dbReference type="Proteomes" id="UP000244224">
    <property type="component" value="Unassembled WGS sequence"/>
</dbReference>
<dbReference type="Pfam" id="PF22022">
    <property type="entry name" value="Phage_int_M"/>
    <property type="match status" value="1"/>
</dbReference>
<dbReference type="OrthoDB" id="9795573at2"/>
<dbReference type="InterPro" id="IPR010998">
    <property type="entry name" value="Integrase_recombinase_N"/>
</dbReference>
<protein>
    <submittedName>
        <fullName evidence="8">Integrase</fullName>
    </submittedName>
</protein>
<name>A0A2T6ASA2_9RHOB</name>
<dbReference type="InterPro" id="IPR025166">
    <property type="entry name" value="Integrase_DNA_bind_dom"/>
</dbReference>
<dbReference type="InterPro" id="IPR044068">
    <property type="entry name" value="CB"/>
</dbReference>
<comment type="similarity">
    <text evidence="1">Belongs to the 'phage' integrase family.</text>
</comment>
<dbReference type="InterPro" id="IPR053876">
    <property type="entry name" value="Phage_int_M"/>
</dbReference>
<keyword evidence="4" id="KW-0233">DNA recombination</keyword>
<evidence type="ECO:0000256" key="1">
    <source>
        <dbReference type="ARBA" id="ARBA00008857"/>
    </source>
</evidence>
<proteinExistence type="inferred from homology"/>
<dbReference type="Pfam" id="PF00589">
    <property type="entry name" value="Phage_integrase"/>
    <property type="match status" value="1"/>
</dbReference>
<organism evidence="8 9">
    <name type="scientific">Gemmobacter caeni</name>
    <dbReference type="NCBI Taxonomy" id="589035"/>
    <lineage>
        <taxon>Bacteria</taxon>
        <taxon>Pseudomonadati</taxon>
        <taxon>Pseudomonadota</taxon>
        <taxon>Alphaproteobacteria</taxon>
        <taxon>Rhodobacterales</taxon>
        <taxon>Paracoccaceae</taxon>
        <taxon>Gemmobacter</taxon>
    </lineage>
</organism>
<dbReference type="Gene3D" id="3.30.160.390">
    <property type="entry name" value="Integrase, DNA-binding domain"/>
    <property type="match status" value="1"/>
</dbReference>
<dbReference type="GO" id="GO:0015074">
    <property type="term" value="P:DNA integration"/>
    <property type="evidence" value="ECO:0007669"/>
    <property type="project" value="UniProtKB-KW"/>
</dbReference>
<accession>A0A2T6ASA2</accession>
<dbReference type="PROSITE" id="PS51900">
    <property type="entry name" value="CB"/>
    <property type="match status" value="1"/>
</dbReference>
<feature type="domain" description="Tyr recombinase" evidence="6">
    <location>
        <begin position="197"/>
        <end position="375"/>
    </location>
</feature>
<gene>
    <name evidence="8" type="ORF">C8N34_116103</name>
</gene>
<dbReference type="Gene3D" id="1.10.443.10">
    <property type="entry name" value="Intergrase catalytic core"/>
    <property type="match status" value="1"/>
</dbReference>
<dbReference type="PANTHER" id="PTHR30629">
    <property type="entry name" value="PROPHAGE INTEGRASE"/>
    <property type="match status" value="1"/>
</dbReference>
<dbReference type="GO" id="GO:0003677">
    <property type="term" value="F:DNA binding"/>
    <property type="evidence" value="ECO:0007669"/>
    <property type="project" value="UniProtKB-UniRule"/>
</dbReference>
<dbReference type="SUPFAM" id="SSF56349">
    <property type="entry name" value="DNA breaking-rejoining enzymes"/>
    <property type="match status" value="1"/>
</dbReference>
<dbReference type="EMBL" id="QBKP01000016">
    <property type="protein sequence ID" value="PTX46626.1"/>
    <property type="molecule type" value="Genomic_DNA"/>
</dbReference>
<dbReference type="Pfam" id="PF13356">
    <property type="entry name" value="Arm-DNA-bind_3"/>
    <property type="match status" value="1"/>
</dbReference>
<keyword evidence="3 5" id="KW-0238">DNA-binding</keyword>
<keyword evidence="9" id="KW-1185">Reference proteome</keyword>
<dbReference type="InterPro" id="IPR050808">
    <property type="entry name" value="Phage_Integrase"/>
</dbReference>
<dbReference type="GO" id="GO:0006310">
    <property type="term" value="P:DNA recombination"/>
    <property type="evidence" value="ECO:0007669"/>
    <property type="project" value="UniProtKB-KW"/>
</dbReference>
<dbReference type="RefSeq" id="WP_108130246.1">
    <property type="nucleotide sequence ID" value="NZ_QBKP01000016.1"/>
</dbReference>
<evidence type="ECO:0000313" key="8">
    <source>
        <dbReference type="EMBL" id="PTX46626.1"/>
    </source>
</evidence>
<reference evidence="8 9" key="1">
    <citation type="submission" date="2018-04" db="EMBL/GenBank/DDBJ databases">
        <title>Genomic Encyclopedia of Archaeal and Bacterial Type Strains, Phase II (KMG-II): from individual species to whole genera.</title>
        <authorList>
            <person name="Goeker M."/>
        </authorList>
    </citation>
    <scope>NUCLEOTIDE SEQUENCE [LARGE SCALE GENOMIC DNA]</scope>
    <source>
        <strain evidence="8 9">DSM 21823</strain>
    </source>
</reference>
<dbReference type="PROSITE" id="PS51898">
    <property type="entry name" value="TYR_RECOMBINASE"/>
    <property type="match status" value="1"/>
</dbReference>
<evidence type="ECO:0000256" key="5">
    <source>
        <dbReference type="PROSITE-ProRule" id="PRU01248"/>
    </source>
</evidence>
<comment type="caution">
    <text evidence="8">The sequence shown here is derived from an EMBL/GenBank/DDBJ whole genome shotgun (WGS) entry which is preliminary data.</text>
</comment>
<evidence type="ECO:0000259" key="7">
    <source>
        <dbReference type="PROSITE" id="PS51900"/>
    </source>
</evidence>
<sequence length="401" mass="45593">MVKLTATTVKSRHDPGMYADDACRGLYLCVGTGGAKSWILRTTVYGKRREIGLGSVRDVSLAEARDEAQRLRKIARAGGDPITKRSRETITFAQATQRVHAAHVNTWKNRKHTETWLSTIENHVYPSLGTRPIETIGTADILAALQPIWTAKHETAKRLKQRLAIIFDWAKTAGHYHNENPVNGITRALPIVKATDNHMEAMEWADLPAFMADLRKREGVSARCLEFIILTASRSGEARGARWEEFNLKEKVWTVPGNRMKRGVPHRVPLAAPVIRLIEGQRGLDPDYLFPSPSRDKDGKGRPQSDMVFKALYERMGRSGFTTHGFRSTFRDWCSESAQVDRDVAEAALHHTTGNQTERAYARSDLFDRRRKLMQRWAEYALLEAVQRAETKLRRIKRRQS</sequence>
<dbReference type="PANTHER" id="PTHR30629:SF2">
    <property type="entry name" value="PROPHAGE INTEGRASE INTS-RELATED"/>
    <property type="match status" value="1"/>
</dbReference>
<evidence type="ECO:0000256" key="2">
    <source>
        <dbReference type="ARBA" id="ARBA00022908"/>
    </source>
</evidence>
<dbReference type="AlphaFoldDB" id="A0A2T6ASA2"/>
<evidence type="ECO:0000256" key="3">
    <source>
        <dbReference type="ARBA" id="ARBA00023125"/>
    </source>
</evidence>
<keyword evidence="2" id="KW-0229">DNA integration</keyword>
<evidence type="ECO:0000313" key="9">
    <source>
        <dbReference type="Proteomes" id="UP000244224"/>
    </source>
</evidence>
<evidence type="ECO:0000259" key="6">
    <source>
        <dbReference type="PROSITE" id="PS51898"/>
    </source>
</evidence>
<dbReference type="CDD" id="cd00801">
    <property type="entry name" value="INT_P4_C"/>
    <property type="match status" value="1"/>
</dbReference>
<dbReference type="InterPro" id="IPR038488">
    <property type="entry name" value="Integrase_DNA-bd_sf"/>
</dbReference>
<dbReference type="Gene3D" id="1.10.150.130">
    <property type="match status" value="1"/>
</dbReference>
<feature type="domain" description="Core-binding (CB)" evidence="7">
    <location>
        <begin position="90"/>
        <end position="171"/>
    </location>
</feature>
<evidence type="ECO:0000256" key="4">
    <source>
        <dbReference type="ARBA" id="ARBA00023172"/>
    </source>
</evidence>